<protein>
    <submittedName>
        <fullName evidence="1">Uncharacterized protein</fullName>
    </submittedName>
</protein>
<evidence type="ECO:0000313" key="2">
    <source>
        <dbReference type="Proteomes" id="UP000054928"/>
    </source>
</evidence>
<dbReference type="GeneID" id="36405575"/>
<keyword evidence="2" id="KW-1185">Reference proteome</keyword>
<proteinExistence type="predicted"/>
<dbReference type="AlphaFoldDB" id="A0A0P1AGK1"/>
<dbReference type="Proteomes" id="UP000054928">
    <property type="component" value="Unassembled WGS sequence"/>
</dbReference>
<name>A0A0P1AGK1_PLAHL</name>
<accession>A0A0P1AGK1</accession>
<evidence type="ECO:0000313" key="1">
    <source>
        <dbReference type="EMBL" id="CEG40312.1"/>
    </source>
</evidence>
<dbReference type="RefSeq" id="XP_024576681.1">
    <property type="nucleotide sequence ID" value="XM_024725956.1"/>
</dbReference>
<dbReference type="EMBL" id="CCYD01000472">
    <property type="protein sequence ID" value="CEG40312.1"/>
    <property type="molecule type" value="Genomic_DNA"/>
</dbReference>
<organism evidence="1 2">
    <name type="scientific">Plasmopara halstedii</name>
    <name type="common">Downy mildew of sunflower</name>
    <dbReference type="NCBI Taxonomy" id="4781"/>
    <lineage>
        <taxon>Eukaryota</taxon>
        <taxon>Sar</taxon>
        <taxon>Stramenopiles</taxon>
        <taxon>Oomycota</taxon>
        <taxon>Peronosporomycetes</taxon>
        <taxon>Peronosporales</taxon>
        <taxon>Peronosporaceae</taxon>
        <taxon>Plasmopara</taxon>
    </lineage>
</organism>
<sequence>MTIQVGSNAYSKTDGAFFTVEYTLWLPWMIHSMMLTQPLKPIDVVWCGAVVLNFA</sequence>
<reference evidence="2" key="1">
    <citation type="submission" date="2014-09" db="EMBL/GenBank/DDBJ databases">
        <authorList>
            <person name="Sharma Rahul"/>
            <person name="Thines Marco"/>
        </authorList>
    </citation>
    <scope>NUCLEOTIDE SEQUENCE [LARGE SCALE GENOMIC DNA]</scope>
</reference>